<dbReference type="PANTHER" id="PTHR11527">
    <property type="entry name" value="HEAT-SHOCK PROTEIN 20 FAMILY MEMBER"/>
    <property type="match status" value="1"/>
</dbReference>
<dbReference type="Gene3D" id="2.60.40.790">
    <property type="match status" value="1"/>
</dbReference>
<comment type="similarity">
    <text evidence="1 2">Belongs to the small heat shock protein (HSP20) family.</text>
</comment>
<evidence type="ECO:0000256" key="1">
    <source>
        <dbReference type="PROSITE-ProRule" id="PRU00285"/>
    </source>
</evidence>
<dbReference type="EMBL" id="LIZT01000033">
    <property type="protein sequence ID" value="KPJ50005.1"/>
    <property type="molecule type" value="Genomic_DNA"/>
</dbReference>
<dbReference type="Proteomes" id="UP000051124">
    <property type="component" value="Unassembled WGS sequence"/>
</dbReference>
<dbReference type="InterPro" id="IPR008978">
    <property type="entry name" value="HSP20-like_chaperone"/>
</dbReference>
<evidence type="ECO:0000313" key="4">
    <source>
        <dbReference type="EMBL" id="KPJ50005.1"/>
    </source>
</evidence>
<evidence type="ECO:0000259" key="3">
    <source>
        <dbReference type="PROSITE" id="PS01031"/>
    </source>
</evidence>
<dbReference type="InterPro" id="IPR031107">
    <property type="entry name" value="Small_HSP"/>
</dbReference>
<comment type="caution">
    <text evidence="4">The sequence shown here is derived from an EMBL/GenBank/DDBJ whole genome shotgun (WGS) entry which is preliminary data.</text>
</comment>
<evidence type="ECO:0000256" key="2">
    <source>
        <dbReference type="RuleBase" id="RU003616"/>
    </source>
</evidence>
<dbReference type="SUPFAM" id="SSF49764">
    <property type="entry name" value="HSP20-like chaperones"/>
    <property type="match status" value="1"/>
</dbReference>
<evidence type="ECO:0000313" key="5">
    <source>
        <dbReference type="Proteomes" id="UP000051124"/>
    </source>
</evidence>
<proteinExistence type="inferred from homology"/>
<dbReference type="PROSITE" id="PS01031">
    <property type="entry name" value="SHSP"/>
    <property type="match status" value="1"/>
</dbReference>
<dbReference type="Pfam" id="PF00011">
    <property type="entry name" value="HSP20"/>
    <property type="match status" value="1"/>
</dbReference>
<reference evidence="4 5" key="1">
    <citation type="journal article" date="2015" name="Microbiome">
        <title>Genomic resolution of linkages in carbon, nitrogen, and sulfur cycling among widespread estuary sediment bacteria.</title>
        <authorList>
            <person name="Baker B.J."/>
            <person name="Lazar C.S."/>
            <person name="Teske A.P."/>
            <person name="Dick G.J."/>
        </authorList>
    </citation>
    <scope>NUCLEOTIDE SEQUENCE [LARGE SCALE GENOMIC DNA]</scope>
    <source>
        <strain evidence="4">DG_26</strain>
    </source>
</reference>
<organism evidence="4 5">
    <name type="scientific">candidate division TA06 bacterium DG_26</name>
    <dbReference type="NCBI Taxonomy" id="1703771"/>
    <lineage>
        <taxon>Bacteria</taxon>
        <taxon>Bacteria division TA06</taxon>
    </lineage>
</organism>
<dbReference type="CDD" id="cd06464">
    <property type="entry name" value="ACD_sHsps-like"/>
    <property type="match status" value="1"/>
</dbReference>
<name>A0A0S7WIK8_UNCT6</name>
<feature type="domain" description="SHSP" evidence="3">
    <location>
        <begin position="26"/>
        <end position="139"/>
    </location>
</feature>
<protein>
    <recommendedName>
        <fullName evidence="3">SHSP domain-containing protein</fullName>
    </recommendedName>
</protein>
<gene>
    <name evidence="4" type="ORF">AMJ40_04200</name>
</gene>
<dbReference type="InterPro" id="IPR002068">
    <property type="entry name" value="A-crystallin/Hsp20_dom"/>
</dbReference>
<sequence>MDDAFDRVFDHFLSDFFPRRWRGQWHPEMGWTPMVDLIDKEDHLLLRVDLPGVKKEDVKISVSENNLLTISGETKQSEVEKKDDYYRCERRFGSFSRSVRLPVDVVADQVNANLKNGILEVNLPKRQPKKPKEFEIKIM</sequence>
<dbReference type="AlphaFoldDB" id="A0A0S7WIK8"/>
<accession>A0A0S7WIK8</accession>